<feature type="region of interest" description="Disordered" evidence="1">
    <location>
        <begin position="142"/>
        <end position="224"/>
    </location>
</feature>
<organism evidence="2 3">
    <name type="scientific">Neolentinus lepideus HHB14362 ss-1</name>
    <dbReference type="NCBI Taxonomy" id="1314782"/>
    <lineage>
        <taxon>Eukaryota</taxon>
        <taxon>Fungi</taxon>
        <taxon>Dikarya</taxon>
        <taxon>Basidiomycota</taxon>
        <taxon>Agaricomycotina</taxon>
        <taxon>Agaricomycetes</taxon>
        <taxon>Gloeophyllales</taxon>
        <taxon>Gloeophyllaceae</taxon>
        <taxon>Neolentinus</taxon>
    </lineage>
</organism>
<dbReference type="Proteomes" id="UP000076761">
    <property type="component" value="Unassembled WGS sequence"/>
</dbReference>
<name>A0A165R9X1_9AGAM</name>
<evidence type="ECO:0000256" key="1">
    <source>
        <dbReference type="SAM" id="MobiDB-lite"/>
    </source>
</evidence>
<dbReference type="EMBL" id="KV425584">
    <property type="protein sequence ID" value="KZT23505.1"/>
    <property type="molecule type" value="Genomic_DNA"/>
</dbReference>
<reference evidence="2 3" key="1">
    <citation type="journal article" date="2016" name="Mol. Biol. Evol.">
        <title>Comparative Genomics of Early-Diverging Mushroom-Forming Fungi Provides Insights into the Origins of Lignocellulose Decay Capabilities.</title>
        <authorList>
            <person name="Nagy L.G."/>
            <person name="Riley R."/>
            <person name="Tritt A."/>
            <person name="Adam C."/>
            <person name="Daum C."/>
            <person name="Floudas D."/>
            <person name="Sun H."/>
            <person name="Yadav J.S."/>
            <person name="Pangilinan J."/>
            <person name="Larsson K.H."/>
            <person name="Matsuura K."/>
            <person name="Barry K."/>
            <person name="Labutti K."/>
            <person name="Kuo R."/>
            <person name="Ohm R.A."/>
            <person name="Bhattacharya S.S."/>
            <person name="Shirouzu T."/>
            <person name="Yoshinaga Y."/>
            <person name="Martin F.M."/>
            <person name="Grigoriev I.V."/>
            <person name="Hibbett D.S."/>
        </authorList>
    </citation>
    <scope>NUCLEOTIDE SEQUENCE [LARGE SCALE GENOMIC DNA]</scope>
    <source>
        <strain evidence="2 3">HHB14362 ss-1</strain>
    </source>
</reference>
<protein>
    <submittedName>
        <fullName evidence="2">Uncharacterized protein</fullName>
    </submittedName>
</protein>
<gene>
    <name evidence="2" type="ORF">NEOLEDRAFT_1136275</name>
</gene>
<sequence>MNPRLSALSTTPSLNEPFKSHCGLVMNATPTTSLVTANNGGSEADTTNLCPFHQPKPVQWDATPAWIDIDNWDLAPFTGPTKATAPSFDVTEDSWRHQLSDDIVARRETEEKSGWHSRATEDASAWGVGRLEFDGHRGFGFNPFASDDDEETARISSYPSSTYPSPDASSPTTCPTTPTRGRYSSLSLGGVPLAHLNCDTSSGSRGPASKAKAQYGPITRPTKK</sequence>
<feature type="compositionally biased region" description="Low complexity" evidence="1">
    <location>
        <begin position="156"/>
        <end position="179"/>
    </location>
</feature>
<keyword evidence="3" id="KW-1185">Reference proteome</keyword>
<dbReference type="InParanoid" id="A0A165R9X1"/>
<dbReference type="OrthoDB" id="3328946at2759"/>
<evidence type="ECO:0000313" key="3">
    <source>
        <dbReference type="Proteomes" id="UP000076761"/>
    </source>
</evidence>
<accession>A0A165R9X1</accession>
<proteinExistence type="predicted"/>
<evidence type="ECO:0000313" key="2">
    <source>
        <dbReference type="EMBL" id="KZT23505.1"/>
    </source>
</evidence>
<dbReference type="AlphaFoldDB" id="A0A165R9X1"/>
<feature type="non-terminal residue" evidence="2">
    <location>
        <position position="224"/>
    </location>
</feature>